<dbReference type="InParanoid" id="A0A2V0PH29"/>
<evidence type="ECO:0008006" key="5">
    <source>
        <dbReference type="Google" id="ProtNLM"/>
    </source>
</evidence>
<dbReference type="SUPFAM" id="SSF52058">
    <property type="entry name" value="L domain-like"/>
    <property type="match status" value="1"/>
</dbReference>
<organism evidence="3 4">
    <name type="scientific">Raphidocelis subcapitata</name>
    <dbReference type="NCBI Taxonomy" id="307507"/>
    <lineage>
        <taxon>Eukaryota</taxon>
        <taxon>Viridiplantae</taxon>
        <taxon>Chlorophyta</taxon>
        <taxon>core chlorophytes</taxon>
        <taxon>Chlorophyceae</taxon>
        <taxon>CS clade</taxon>
        <taxon>Sphaeropleales</taxon>
        <taxon>Selenastraceae</taxon>
        <taxon>Raphidocelis</taxon>
    </lineage>
</organism>
<evidence type="ECO:0000256" key="1">
    <source>
        <dbReference type="ARBA" id="ARBA00004430"/>
    </source>
</evidence>
<evidence type="ECO:0000256" key="2">
    <source>
        <dbReference type="SAM" id="MobiDB-lite"/>
    </source>
</evidence>
<dbReference type="EMBL" id="BDRX01000146">
    <property type="protein sequence ID" value="GBF99131.1"/>
    <property type="molecule type" value="Genomic_DNA"/>
</dbReference>
<comment type="caution">
    <text evidence="3">The sequence shown here is derived from an EMBL/GenBank/DDBJ whole genome shotgun (WGS) entry which is preliminary data.</text>
</comment>
<keyword evidence="4" id="KW-1185">Reference proteome</keyword>
<feature type="region of interest" description="Disordered" evidence="2">
    <location>
        <begin position="1"/>
        <end position="35"/>
    </location>
</feature>
<dbReference type="GO" id="GO:0005930">
    <property type="term" value="C:axoneme"/>
    <property type="evidence" value="ECO:0007669"/>
    <property type="project" value="UniProtKB-SubCell"/>
</dbReference>
<dbReference type="Proteomes" id="UP000247498">
    <property type="component" value="Unassembled WGS sequence"/>
</dbReference>
<dbReference type="Gene3D" id="3.80.10.10">
    <property type="entry name" value="Ribonuclease Inhibitor"/>
    <property type="match status" value="1"/>
</dbReference>
<gene>
    <name evidence="3" type="ORF">Rsub_12023</name>
</gene>
<comment type="subcellular location">
    <subcellularLocation>
        <location evidence="1">Cytoplasm</location>
        <location evidence="1">Cytoskeleton</location>
        <location evidence="1">Cilium axoneme</location>
    </subcellularLocation>
</comment>
<evidence type="ECO:0000313" key="3">
    <source>
        <dbReference type="EMBL" id="GBF99131.1"/>
    </source>
</evidence>
<name>A0A2V0PH29_9CHLO</name>
<dbReference type="InterPro" id="IPR032675">
    <property type="entry name" value="LRR_dom_sf"/>
</dbReference>
<accession>A0A2V0PH29</accession>
<reference evidence="3 4" key="1">
    <citation type="journal article" date="2018" name="Sci. Rep.">
        <title>Raphidocelis subcapitata (=Pseudokirchneriella subcapitata) provides an insight into genome evolution and environmental adaptations in the Sphaeropleales.</title>
        <authorList>
            <person name="Suzuki S."/>
            <person name="Yamaguchi H."/>
            <person name="Nakajima N."/>
            <person name="Kawachi M."/>
        </authorList>
    </citation>
    <scope>NUCLEOTIDE SEQUENCE [LARGE SCALE GENOMIC DNA]</scope>
    <source>
        <strain evidence="3 4">NIES-35</strain>
    </source>
</reference>
<feature type="compositionally biased region" description="Low complexity" evidence="2">
    <location>
        <begin position="193"/>
        <end position="213"/>
    </location>
</feature>
<protein>
    <recommendedName>
        <fullName evidence="5">F-box domain-containing protein</fullName>
    </recommendedName>
</protein>
<dbReference type="OrthoDB" id="10667576at2759"/>
<feature type="region of interest" description="Disordered" evidence="2">
    <location>
        <begin position="193"/>
        <end position="227"/>
    </location>
</feature>
<dbReference type="AlphaFoldDB" id="A0A2V0PH29"/>
<evidence type="ECO:0000313" key="4">
    <source>
        <dbReference type="Proteomes" id="UP000247498"/>
    </source>
</evidence>
<feature type="compositionally biased region" description="Gly residues" evidence="2">
    <location>
        <begin position="214"/>
        <end position="227"/>
    </location>
</feature>
<proteinExistence type="predicted"/>
<sequence>MAAAALEQQRPQRPAEHFGSGGAQHGTTVCGTAPARAGARPHAHAHAHGGCGDGDCPFAALPLNLMELIADRVEPEFRHALRVTCRHARAAVNTTARTLALARHPALARPRDQPLPPAVAAAVRGMFPNVKTLILRDQVADLFGAEGAGCAPSPAAAGASRPRPVAAGPGAGCSPASASSACSSGGGGLGRSASHSSLGGSSTSSEEASSYGSSGSGSGSGSGGRGRGCSGGGAAAARAARGSFLSMKSVASSSCLAGSDGSHCGCGAGGQPAWGSARSCGSADCDGGDDVAAFCRSLAGCPRPNSWIGLERVVLHFEALNDASARQLAASAPGLRELGLTLDLPWQRIRGQARRMAALRHLPCLERVECAAPLGPDALRALRGAVGRRLTGLALDVVPRQHCPGDCLEELCSLCGLTDLTVAYIAGRTLTHGAPLAALTNLRRLAIWVGSYHAAPPWSSRPLPDLLPTVAGLTALSELRLLQGLRRSADVQQLALFTWMPNLVNLGLHDTIVTLEDLMVLARCKALTALSVDGIQLTGSCSGAVMMRRLQSLRVNVMSLGAWSLDELFPGLVQLGPFKDTLGPRGYGVNMPLSVLEGSRRLESLGLMLGGLRGPGARSAADVARVLRTLPALSRLSLIGVAGGFDPTGAGSGGLALTLAEQLARADARPCLRRLELVAWAVGSDDGCGGGCSAEALVSKLRRAAPALEVVVRHEWAG</sequence>